<dbReference type="Proteomes" id="UP000622687">
    <property type="component" value="Unassembled WGS sequence"/>
</dbReference>
<dbReference type="SUPFAM" id="SSF53955">
    <property type="entry name" value="Lysozyme-like"/>
    <property type="match status" value="1"/>
</dbReference>
<dbReference type="Pfam" id="PF01464">
    <property type="entry name" value="SLT"/>
    <property type="match status" value="1"/>
</dbReference>
<organism evidence="3 4">
    <name type="scientific">Clostridium aciditolerans</name>
    <dbReference type="NCBI Taxonomy" id="339861"/>
    <lineage>
        <taxon>Bacteria</taxon>
        <taxon>Bacillati</taxon>
        <taxon>Bacillota</taxon>
        <taxon>Clostridia</taxon>
        <taxon>Eubacteriales</taxon>
        <taxon>Clostridiaceae</taxon>
        <taxon>Clostridium</taxon>
    </lineage>
</organism>
<keyword evidence="1" id="KW-1133">Transmembrane helix</keyword>
<protein>
    <submittedName>
        <fullName evidence="3">Lytic transglycosylase domain-containing protein</fullName>
    </submittedName>
</protein>
<feature type="domain" description="Transglycosylase SLT" evidence="2">
    <location>
        <begin position="35"/>
        <end position="149"/>
    </location>
</feature>
<comment type="caution">
    <text evidence="3">The sequence shown here is derived from an EMBL/GenBank/DDBJ whole genome shotgun (WGS) entry which is preliminary data.</text>
</comment>
<gene>
    <name evidence="3" type="ORF">I6U51_02855</name>
</gene>
<feature type="transmembrane region" description="Helical" evidence="1">
    <location>
        <begin position="7"/>
        <end position="28"/>
    </location>
</feature>
<evidence type="ECO:0000313" key="3">
    <source>
        <dbReference type="EMBL" id="MBI6871646.1"/>
    </source>
</evidence>
<dbReference type="Gene3D" id="1.10.530.10">
    <property type="match status" value="1"/>
</dbReference>
<proteinExistence type="predicted"/>
<evidence type="ECO:0000256" key="1">
    <source>
        <dbReference type="SAM" id="Phobius"/>
    </source>
</evidence>
<dbReference type="AlphaFoldDB" id="A0A934HY32"/>
<reference evidence="3" key="1">
    <citation type="submission" date="2020-12" db="EMBL/GenBank/DDBJ databases">
        <title>Clostridium thailandense sp. nov., a novel acetogenic bacterium isolated from peat land soil in Thailand.</title>
        <authorList>
            <person name="Chaikitkaew S."/>
            <person name="Birkeland N.K."/>
        </authorList>
    </citation>
    <scope>NUCLEOTIDE SEQUENCE</scope>
    <source>
        <strain evidence="3">DSM 17425</strain>
    </source>
</reference>
<dbReference type="EMBL" id="JAEEGB010000004">
    <property type="protein sequence ID" value="MBI6871646.1"/>
    <property type="molecule type" value="Genomic_DNA"/>
</dbReference>
<keyword evidence="4" id="KW-1185">Reference proteome</keyword>
<evidence type="ECO:0000259" key="2">
    <source>
        <dbReference type="Pfam" id="PF01464"/>
    </source>
</evidence>
<name>A0A934HY32_9CLOT</name>
<dbReference type="InterPro" id="IPR023346">
    <property type="entry name" value="Lysozyme-like_dom_sf"/>
</dbReference>
<keyword evidence="1" id="KW-0472">Membrane</keyword>
<dbReference type="CDD" id="cd16896">
    <property type="entry name" value="LT_Slt70-like"/>
    <property type="match status" value="1"/>
</dbReference>
<accession>A0A934HY32</accession>
<dbReference type="RefSeq" id="WP_178905982.1">
    <property type="nucleotide sequence ID" value="NZ_JAEEGB010000004.1"/>
</dbReference>
<dbReference type="PANTHER" id="PTHR37423:SF2">
    <property type="entry name" value="MEMBRANE-BOUND LYTIC MUREIN TRANSGLYCOSYLASE C"/>
    <property type="match status" value="1"/>
</dbReference>
<sequence length="202" mass="23544">MKTIKRALLLIVFIVFVMNIVNIIKLFFPLKYSNYIVKYSQTYALDPYLVSAVIKTESNFKEEARSHKNAYGLMQITPDTAEWAAEKMNIKDFNVSMLNDPELNIKMGCWYLNNLREEFDGNIDVALAAYNGGRGNVQKWLKSSDHSADGKNLHYIPFKETDKYVKKVKVNYNIYKYLYDKNKSKSLSTAIDMFIQYVRLKN</sequence>
<dbReference type="InterPro" id="IPR008258">
    <property type="entry name" value="Transglycosylase_SLT_dom_1"/>
</dbReference>
<dbReference type="PANTHER" id="PTHR37423">
    <property type="entry name" value="SOLUBLE LYTIC MUREIN TRANSGLYCOSYLASE-RELATED"/>
    <property type="match status" value="1"/>
</dbReference>
<keyword evidence="1" id="KW-0812">Transmembrane</keyword>
<evidence type="ECO:0000313" key="4">
    <source>
        <dbReference type="Proteomes" id="UP000622687"/>
    </source>
</evidence>